<reference evidence="2 3" key="1">
    <citation type="journal article" date="2019" name="Sci. Rep.">
        <title>Orb-weaving spider Araneus ventricosus genome elucidates the spidroin gene catalogue.</title>
        <authorList>
            <person name="Kono N."/>
            <person name="Nakamura H."/>
            <person name="Ohtoshi R."/>
            <person name="Moran D.A.P."/>
            <person name="Shinohara A."/>
            <person name="Yoshida Y."/>
            <person name="Fujiwara M."/>
            <person name="Mori M."/>
            <person name="Tomita M."/>
            <person name="Arakawa K."/>
        </authorList>
    </citation>
    <scope>NUCLEOTIDE SEQUENCE [LARGE SCALE GENOMIC DNA]</scope>
</reference>
<comment type="caution">
    <text evidence="2">The sequence shown here is derived from an EMBL/GenBank/DDBJ whole genome shotgun (WGS) entry which is preliminary data.</text>
</comment>
<evidence type="ECO:0000313" key="3">
    <source>
        <dbReference type="Proteomes" id="UP000499080"/>
    </source>
</evidence>
<proteinExistence type="predicted"/>
<name>A0A4Y2MST3_ARAVE</name>
<feature type="compositionally biased region" description="Pro residues" evidence="1">
    <location>
        <begin position="117"/>
        <end position="129"/>
    </location>
</feature>
<accession>A0A4Y2MST3</accession>
<evidence type="ECO:0000313" key="2">
    <source>
        <dbReference type="EMBL" id="GBN28897.1"/>
    </source>
</evidence>
<evidence type="ECO:0000256" key="1">
    <source>
        <dbReference type="SAM" id="MobiDB-lite"/>
    </source>
</evidence>
<dbReference type="Proteomes" id="UP000499080">
    <property type="component" value="Unassembled WGS sequence"/>
</dbReference>
<dbReference type="AlphaFoldDB" id="A0A4Y2MST3"/>
<gene>
    <name evidence="2" type="ORF">AVEN_190052_1</name>
</gene>
<feature type="region of interest" description="Disordered" evidence="1">
    <location>
        <begin position="110"/>
        <end position="130"/>
    </location>
</feature>
<sequence length="182" mass="20824">MRQTARQSNLIKELVNNITNASRLEIDLMHDPATHAGLVQNMTHWQKELEPLKSEVISNITQSFKTPKNQSQKPFEFQSKRLTAKSITQLEKRKANPFVDTNKFQNIETDKDESPEIPTPPIIPTPPPGMLRKGENFTTDLKLIHDEFGEVKAKSGGIFIKFYTKTPKQHMKINQISDNQKS</sequence>
<organism evidence="2 3">
    <name type="scientific">Araneus ventricosus</name>
    <name type="common">Orbweaver spider</name>
    <name type="synonym">Epeira ventricosa</name>
    <dbReference type="NCBI Taxonomy" id="182803"/>
    <lineage>
        <taxon>Eukaryota</taxon>
        <taxon>Metazoa</taxon>
        <taxon>Ecdysozoa</taxon>
        <taxon>Arthropoda</taxon>
        <taxon>Chelicerata</taxon>
        <taxon>Arachnida</taxon>
        <taxon>Araneae</taxon>
        <taxon>Araneomorphae</taxon>
        <taxon>Entelegynae</taxon>
        <taxon>Araneoidea</taxon>
        <taxon>Araneidae</taxon>
        <taxon>Araneus</taxon>
    </lineage>
</organism>
<dbReference type="EMBL" id="BGPR01007707">
    <property type="protein sequence ID" value="GBN28897.1"/>
    <property type="molecule type" value="Genomic_DNA"/>
</dbReference>
<keyword evidence="3" id="KW-1185">Reference proteome</keyword>
<protein>
    <submittedName>
        <fullName evidence="2">Uncharacterized protein</fullName>
    </submittedName>
</protein>